<evidence type="ECO:0000313" key="7">
    <source>
        <dbReference type="Proteomes" id="UP000233180"/>
    </source>
</evidence>
<evidence type="ECO:0000256" key="4">
    <source>
        <dbReference type="ARBA" id="ARBA00022679"/>
    </source>
</evidence>
<dbReference type="Ensembl" id="ENSRBIT00000059153.1">
    <property type="protein sequence ID" value="ENSRBIP00000035161.1"/>
    <property type="gene ID" value="ENSRBIG00000041248.1"/>
</dbReference>
<evidence type="ECO:0000256" key="3">
    <source>
        <dbReference type="ARBA" id="ARBA00012452"/>
    </source>
</evidence>
<dbReference type="Pfam" id="PF00043">
    <property type="entry name" value="GST_C"/>
    <property type="match status" value="1"/>
</dbReference>
<name>A0A2K6MH89_RHIBE</name>
<dbReference type="FunFam" id="1.20.1050.10:FF:000101">
    <property type="entry name" value="Glutathione S-transferase Mu 4"/>
    <property type="match status" value="1"/>
</dbReference>
<dbReference type="SUPFAM" id="SSF47616">
    <property type="entry name" value="GST C-terminal domain-like"/>
    <property type="match status" value="1"/>
</dbReference>
<feature type="domain" description="GST C-terminal" evidence="5">
    <location>
        <begin position="60"/>
        <end position="187"/>
    </location>
</feature>
<dbReference type="InterPro" id="IPR036282">
    <property type="entry name" value="Glutathione-S-Trfase_C_sf"/>
</dbReference>
<comment type="subunit">
    <text evidence="2">Homodimer.</text>
</comment>
<evidence type="ECO:0000256" key="2">
    <source>
        <dbReference type="ARBA" id="ARBA00011738"/>
    </source>
</evidence>
<evidence type="ECO:0000313" key="6">
    <source>
        <dbReference type="Ensembl" id="ENSRBIP00000035161.1"/>
    </source>
</evidence>
<evidence type="ECO:0000259" key="5">
    <source>
        <dbReference type="PROSITE" id="PS50405"/>
    </source>
</evidence>
<dbReference type="GO" id="GO:0042178">
    <property type="term" value="P:xenobiotic catabolic process"/>
    <property type="evidence" value="ECO:0007669"/>
    <property type="project" value="UniProtKB-ARBA"/>
</dbReference>
<sequence>GPIFLGYWAPRGEQAEGWALGVLFSLLSFPTRAPDYDRSMLRWNVKFKLGLTFPCRGAGKGRARAILRYIAAAKHTFRVDILSRTRSCNACNCVMIATTEFVVSHPKYLEQLPEKLSSTHTAWFAGDKDKGGITFVDFLAYDVLDMKRIFEPSCLDSFPNLKDFISRFEPGIPPRSFFGTTATWNST</sequence>
<reference evidence="6" key="3">
    <citation type="submission" date="2025-09" db="UniProtKB">
        <authorList>
            <consortium name="Ensembl"/>
        </authorList>
    </citation>
    <scope>IDENTIFICATION</scope>
</reference>
<protein>
    <recommendedName>
        <fullName evidence="3">glutathione transferase</fullName>
        <ecNumber evidence="3">2.5.1.18</ecNumber>
    </recommendedName>
</protein>
<dbReference type="InterPro" id="IPR004046">
    <property type="entry name" value="GST_C"/>
</dbReference>
<dbReference type="PROSITE" id="PS50405">
    <property type="entry name" value="GST_CTER"/>
    <property type="match status" value="1"/>
</dbReference>
<dbReference type="Proteomes" id="UP000233180">
    <property type="component" value="Unassembled WGS sequence"/>
</dbReference>
<reference evidence="6" key="2">
    <citation type="submission" date="2025-08" db="UniProtKB">
        <authorList>
            <consortium name="Ensembl"/>
        </authorList>
    </citation>
    <scope>IDENTIFICATION</scope>
</reference>
<keyword evidence="4" id="KW-0808">Transferase</keyword>
<evidence type="ECO:0000256" key="1">
    <source>
        <dbReference type="ARBA" id="ARBA00005861"/>
    </source>
</evidence>
<reference evidence="6 7" key="1">
    <citation type="submission" date="2016-06" db="EMBL/GenBank/DDBJ databases">
        <title>Genome of Rhinopithecus bieti.</title>
        <authorList>
            <person name="Wu"/>
            <person name="C.-I. and Zhang"/>
            <person name="Y."/>
        </authorList>
    </citation>
    <scope>NUCLEOTIDE SEQUENCE</scope>
</reference>
<comment type="similarity">
    <text evidence="1">Belongs to the GST superfamily. Mu family.</text>
</comment>
<accession>A0A2K6MH89</accession>
<dbReference type="AlphaFoldDB" id="A0A2K6MH89"/>
<dbReference type="EC" id="2.5.1.18" evidence="3"/>
<keyword evidence="7" id="KW-1185">Reference proteome</keyword>
<organism evidence="6 7">
    <name type="scientific">Rhinopithecus bieti</name>
    <name type="common">Black snub-nosed monkey</name>
    <name type="synonym">Pygathrix bieti</name>
    <dbReference type="NCBI Taxonomy" id="61621"/>
    <lineage>
        <taxon>Eukaryota</taxon>
        <taxon>Metazoa</taxon>
        <taxon>Chordata</taxon>
        <taxon>Craniata</taxon>
        <taxon>Vertebrata</taxon>
        <taxon>Euteleostomi</taxon>
        <taxon>Mammalia</taxon>
        <taxon>Eutheria</taxon>
        <taxon>Euarchontoglires</taxon>
        <taxon>Primates</taxon>
        <taxon>Haplorrhini</taxon>
        <taxon>Catarrhini</taxon>
        <taxon>Cercopithecidae</taxon>
        <taxon>Colobinae</taxon>
        <taxon>Rhinopithecus</taxon>
    </lineage>
</organism>
<dbReference type="Gene3D" id="1.20.1050.10">
    <property type="match status" value="1"/>
</dbReference>
<dbReference type="Gene3D" id="3.40.30.10">
    <property type="entry name" value="Glutaredoxin"/>
    <property type="match status" value="1"/>
</dbReference>
<dbReference type="GO" id="GO:0004364">
    <property type="term" value="F:glutathione transferase activity"/>
    <property type="evidence" value="ECO:0007669"/>
    <property type="project" value="UniProtKB-EC"/>
</dbReference>
<dbReference type="GeneTree" id="ENSGT00940000155416"/>
<dbReference type="STRING" id="61621.ENSRBIP00000035161"/>
<dbReference type="InterPro" id="IPR010987">
    <property type="entry name" value="Glutathione-S-Trfase_C-like"/>
</dbReference>
<proteinExistence type="inferred from homology"/>